<feature type="non-terminal residue" evidence="2">
    <location>
        <position position="1"/>
    </location>
</feature>
<sequence>VSTKSGLETGGVWQAWGMACLKAGNLSGAREKFSRFLKAPLDRNQLNLGPLLLQEVVQHLENTVQLNLNSSPGEDILASLRDLEQALSESSGPSDRSEAPLQGVRQQECLFYLNTFGTHLALVSFYMRHDCMTEALTYLLNKVRRRCFLKLIMKTFRRN</sequence>
<evidence type="ECO:0000313" key="1">
    <source>
        <dbReference type="Proteomes" id="UP000504611"/>
    </source>
</evidence>
<dbReference type="GeneID" id="104948112"/>
<protein>
    <submittedName>
        <fullName evidence="2">Zinc finger FYVE domain-containing protein 26-like</fullName>
    </submittedName>
</protein>
<dbReference type="Proteomes" id="UP000504611">
    <property type="component" value="Unplaced"/>
</dbReference>
<dbReference type="GO" id="GO:0032465">
    <property type="term" value="P:regulation of cytokinesis"/>
    <property type="evidence" value="ECO:0007669"/>
    <property type="project" value="TreeGrafter"/>
</dbReference>
<dbReference type="AlphaFoldDB" id="A0A6I9NDR9"/>
<dbReference type="RefSeq" id="XP_010772576.1">
    <property type="nucleotide sequence ID" value="XM_010774274.1"/>
</dbReference>
<dbReference type="GO" id="GO:0030496">
    <property type="term" value="C:midbody"/>
    <property type="evidence" value="ECO:0007669"/>
    <property type="project" value="TreeGrafter"/>
</dbReference>
<dbReference type="InterPro" id="IPR028730">
    <property type="entry name" value="ZFYVE26"/>
</dbReference>
<reference evidence="2" key="1">
    <citation type="submission" date="2025-08" db="UniProtKB">
        <authorList>
            <consortium name="RefSeq"/>
        </authorList>
    </citation>
    <scope>IDENTIFICATION</scope>
    <source>
        <tissue evidence="2">Muscle</tissue>
    </source>
</reference>
<dbReference type="GO" id="GO:0005813">
    <property type="term" value="C:centrosome"/>
    <property type="evidence" value="ECO:0007669"/>
    <property type="project" value="TreeGrafter"/>
</dbReference>
<dbReference type="PANTHER" id="PTHR46591:SF1">
    <property type="entry name" value="ZINC FINGER FYVE DOMAIN-CONTAINING PROTEIN 26"/>
    <property type="match status" value="1"/>
</dbReference>
<dbReference type="GO" id="GO:0000724">
    <property type="term" value="P:double-strand break repair via homologous recombination"/>
    <property type="evidence" value="ECO:0007669"/>
    <property type="project" value="InterPro"/>
</dbReference>
<organism evidence="1 2">
    <name type="scientific">Notothenia coriiceps</name>
    <name type="common">black rockcod</name>
    <dbReference type="NCBI Taxonomy" id="8208"/>
    <lineage>
        <taxon>Eukaryota</taxon>
        <taxon>Metazoa</taxon>
        <taxon>Chordata</taxon>
        <taxon>Craniata</taxon>
        <taxon>Vertebrata</taxon>
        <taxon>Euteleostomi</taxon>
        <taxon>Actinopterygii</taxon>
        <taxon>Neopterygii</taxon>
        <taxon>Teleostei</taxon>
        <taxon>Neoteleostei</taxon>
        <taxon>Acanthomorphata</taxon>
        <taxon>Eupercaria</taxon>
        <taxon>Perciformes</taxon>
        <taxon>Notothenioidei</taxon>
        <taxon>Nototheniidae</taxon>
        <taxon>Notothenia</taxon>
    </lineage>
</organism>
<dbReference type="GO" id="GO:0005765">
    <property type="term" value="C:lysosomal membrane"/>
    <property type="evidence" value="ECO:0007669"/>
    <property type="project" value="TreeGrafter"/>
</dbReference>
<keyword evidence="1" id="KW-1185">Reference proteome</keyword>
<dbReference type="GO" id="GO:0000281">
    <property type="term" value="P:mitotic cytokinesis"/>
    <property type="evidence" value="ECO:0007669"/>
    <property type="project" value="InterPro"/>
</dbReference>
<accession>A0A6I9NDR9</accession>
<evidence type="ECO:0000313" key="2">
    <source>
        <dbReference type="RefSeq" id="XP_010772576.1"/>
    </source>
</evidence>
<dbReference type="KEGG" id="ncc:104948112"/>
<dbReference type="OrthoDB" id="1936617at2759"/>
<dbReference type="GO" id="GO:0032266">
    <property type="term" value="F:phosphatidylinositol-3-phosphate binding"/>
    <property type="evidence" value="ECO:0007669"/>
    <property type="project" value="InterPro"/>
</dbReference>
<proteinExistence type="predicted"/>
<gene>
    <name evidence="2" type="primary">LOC104948112</name>
</gene>
<dbReference type="PANTHER" id="PTHR46591">
    <property type="entry name" value="ZINC FINGER FYVE DOMAIN-CONTAINING PROTEIN 26"/>
    <property type="match status" value="1"/>
</dbReference>
<name>A0A6I9NDR9_9TELE</name>